<evidence type="ECO:0000313" key="2">
    <source>
        <dbReference type="EMBL" id="CRG91500.1"/>
    </source>
</evidence>
<evidence type="ECO:0000313" key="3">
    <source>
        <dbReference type="Proteomes" id="UP000054383"/>
    </source>
</evidence>
<dbReference type="InterPro" id="IPR036291">
    <property type="entry name" value="NAD(P)-bd_dom_sf"/>
</dbReference>
<gene>
    <name evidence="2" type="ORF">PISL3812_08549</name>
</gene>
<organism evidence="2 3">
    <name type="scientific">Talaromyces islandicus</name>
    <name type="common">Penicillium islandicum</name>
    <dbReference type="NCBI Taxonomy" id="28573"/>
    <lineage>
        <taxon>Eukaryota</taxon>
        <taxon>Fungi</taxon>
        <taxon>Dikarya</taxon>
        <taxon>Ascomycota</taxon>
        <taxon>Pezizomycotina</taxon>
        <taxon>Eurotiomycetes</taxon>
        <taxon>Eurotiomycetidae</taxon>
        <taxon>Eurotiales</taxon>
        <taxon>Trichocomaceae</taxon>
        <taxon>Talaromyces</taxon>
        <taxon>Talaromyces sect. Islandici</taxon>
    </lineage>
</organism>
<dbReference type="Proteomes" id="UP000054383">
    <property type="component" value="Unassembled WGS sequence"/>
</dbReference>
<dbReference type="SUPFAM" id="SSF51735">
    <property type="entry name" value="NAD(P)-binding Rossmann-fold domains"/>
    <property type="match status" value="1"/>
</dbReference>
<dbReference type="AlphaFoldDB" id="A0A0U1M962"/>
<dbReference type="PANTHER" id="PTHR43162:SF1">
    <property type="entry name" value="PRESTALK A DIFFERENTIATION PROTEIN A"/>
    <property type="match status" value="1"/>
</dbReference>
<feature type="domain" description="NmrA-like" evidence="1">
    <location>
        <begin position="2"/>
        <end position="295"/>
    </location>
</feature>
<keyword evidence="3" id="KW-1185">Reference proteome</keyword>
<dbReference type="OrthoDB" id="419598at2759"/>
<dbReference type="InterPro" id="IPR051604">
    <property type="entry name" value="Ergot_Alk_Oxidoreductase"/>
</dbReference>
<name>A0A0U1M962_TALIS</name>
<protein>
    <recommendedName>
        <fullName evidence="1">NmrA-like domain-containing protein</fullName>
    </recommendedName>
</protein>
<proteinExistence type="predicted"/>
<dbReference type="STRING" id="28573.A0A0U1M962"/>
<reference evidence="2 3" key="1">
    <citation type="submission" date="2015-04" db="EMBL/GenBank/DDBJ databases">
        <authorList>
            <person name="Syromyatnikov M.Y."/>
            <person name="Popov V.N."/>
        </authorList>
    </citation>
    <scope>NUCLEOTIDE SEQUENCE [LARGE SCALE GENOMIC DNA]</scope>
    <source>
        <strain evidence="2">WF-38-12</strain>
    </source>
</reference>
<evidence type="ECO:0000259" key="1">
    <source>
        <dbReference type="Pfam" id="PF05368"/>
    </source>
</evidence>
<accession>A0A0U1M962</accession>
<dbReference type="Gene3D" id="3.40.50.720">
    <property type="entry name" value="NAD(P)-binding Rossmann-like Domain"/>
    <property type="match status" value="1"/>
</dbReference>
<sequence length="305" mass="32971">MSTVIVFGPTGSVASVTAATAQKHGATVWLAMRDPQKPIPGLTPDREQEGGFKRVQADLTKPDTVAAAVKASGAKRAFIYLAIGSPDHMRATLTSLKSAGIEFVVFLSSYTVSGELGVIPPSDLIAYSHAQVEINLDDVFGPEHYVAVRPGGFATNILEFKHGINAGEVKIFGSKFQLDCITPTDMGRVSGTILVQGPKNGQQKVYLYGPQIMSQGDAIQTIGKVLGKDVKLTALSPQEGLDEFLRNGAPKPFADYMIRMLDAPDKEQKARTDYEAGVENVRLYTGKPSMKFQEWVESNKELFCS</sequence>
<dbReference type="OMA" id="FGPENYV"/>
<dbReference type="PANTHER" id="PTHR43162">
    <property type="match status" value="1"/>
</dbReference>
<dbReference type="Pfam" id="PF05368">
    <property type="entry name" value="NmrA"/>
    <property type="match status" value="1"/>
</dbReference>
<dbReference type="InterPro" id="IPR008030">
    <property type="entry name" value="NmrA-like"/>
</dbReference>
<dbReference type="EMBL" id="CVMT01000010">
    <property type="protein sequence ID" value="CRG91500.1"/>
    <property type="molecule type" value="Genomic_DNA"/>
</dbReference>